<accession>A0A2H4P7C7</accession>
<dbReference type="Gene3D" id="3.90.1530.10">
    <property type="entry name" value="Conserved hypothetical protein from pyrococcus furiosus pfu- 392566-001, ParB domain"/>
    <property type="match status" value="1"/>
</dbReference>
<feature type="domain" description="ParB-like N-terminal" evidence="1">
    <location>
        <begin position="10"/>
        <end position="96"/>
    </location>
</feature>
<dbReference type="PANTHER" id="PTHR33375:SF1">
    <property type="entry name" value="CHROMOSOME-PARTITIONING PROTEIN PARB-RELATED"/>
    <property type="match status" value="1"/>
</dbReference>
<protein>
    <submittedName>
        <fullName evidence="2">ParB-like nuclease domain protein</fullName>
    </submittedName>
</protein>
<sequence length="230" mass="25653">MTEVYQKKDEVWSIDRLVPYAANSKRHDPKQVGKIAASIRKHGWTTRIVVEPDGTIIAGHGRRLAAIELLQEKVPVTVLHGISKEQARALRLIDNKVQEGGHDTGLLSMELKSLVLEEGIDMGDFFDVRDLNFAIDDLGELDLDSLSADIAPEVAEQTSRTEREIETTDDTDVSLTKAIGVSKITGSQARELKRFIGEAQDFYGCDPAEALIRAMEDWADQKQKDEDDHK</sequence>
<dbReference type="GO" id="GO:0007059">
    <property type="term" value="P:chromosome segregation"/>
    <property type="evidence" value="ECO:0007669"/>
    <property type="project" value="TreeGrafter"/>
</dbReference>
<dbReference type="Proteomes" id="UP000241592">
    <property type="component" value="Segment"/>
</dbReference>
<dbReference type="CDD" id="cd16403">
    <property type="entry name" value="ParB_N_like_MT"/>
    <property type="match status" value="1"/>
</dbReference>
<keyword evidence="3" id="KW-1185">Reference proteome</keyword>
<dbReference type="SMART" id="SM00470">
    <property type="entry name" value="ParB"/>
    <property type="match status" value="1"/>
</dbReference>
<dbReference type="Pfam" id="PF02195">
    <property type="entry name" value="ParB_N"/>
    <property type="match status" value="1"/>
</dbReference>
<dbReference type="SUPFAM" id="SSF110849">
    <property type="entry name" value="ParB/Sulfiredoxin"/>
    <property type="match status" value="1"/>
</dbReference>
<organism evidence="2 3">
    <name type="scientific">Pseudomonas phage nickie</name>
    <dbReference type="NCBI Taxonomy" id="2048977"/>
    <lineage>
        <taxon>Viruses</taxon>
        <taxon>Duplodnaviria</taxon>
        <taxon>Heunggongvirae</taxon>
        <taxon>Uroviricota</taxon>
        <taxon>Caudoviricetes</taxon>
        <taxon>Nickievirus</taxon>
        <taxon>Nickievirus nickie</taxon>
    </lineage>
</organism>
<reference evidence="2 3" key="1">
    <citation type="submission" date="2017-09" db="EMBL/GenBank/DDBJ databases">
        <authorList>
            <person name="Ehlers B."/>
            <person name="Leendertz F.H."/>
        </authorList>
    </citation>
    <scope>NUCLEOTIDE SEQUENCE [LARGE SCALE GENOMIC DNA]</scope>
</reference>
<gene>
    <name evidence="2" type="ORF">CNR34_00007</name>
</gene>
<dbReference type="GO" id="GO:0045881">
    <property type="term" value="P:positive regulation of sporulation resulting in formation of a cellular spore"/>
    <property type="evidence" value="ECO:0007669"/>
    <property type="project" value="TreeGrafter"/>
</dbReference>
<dbReference type="InterPro" id="IPR036086">
    <property type="entry name" value="ParB/Sulfiredoxin_sf"/>
</dbReference>
<evidence type="ECO:0000313" key="3">
    <source>
        <dbReference type="Proteomes" id="UP000241592"/>
    </source>
</evidence>
<dbReference type="OrthoDB" id="15334at10239"/>
<proteinExistence type="predicted"/>
<name>A0A2H4P7C7_9CAUD</name>
<evidence type="ECO:0000259" key="1">
    <source>
        <dbReference type="SMART" id="SM00470"/>
    </source>
</evidence>
<evidence type="ECO:0000313" key="2">
    <source>
        <dbReference type="EMBL" id="ATW57940.1"/>
    </source>
</evidence>
<dbReference type="EMBL" id="MG018927">
    <property type="protein sequence ID" value="ATW57940.1"/>
    <property type="molecule type" value="Genomic_DNA"/>
</dbReference>
<dbReference type="InterPro" id="IPR050336">
    <property type="entry name" value="Chromosome_partition/occlusion"/>
</dbReference>
<dbReference type="InterPro" id="IPR003115">
    <property type="entry name" value="ParB_N"/>
</dbReference>
<dbReference type="PANTHER" id="PTHR33375">
    <property type="entry name" value="CHROMOSOME-PARTITIONING PROTEIN PARB-RELATED"/>
    <property type="match status" value="1"/>
</dbReference>